<feature type="region of interest" description="Disordered" evidence="1">
    <location>
        <begin position="1"/>
        <end position="112"/>
    </location>
</feature>
<feature type="non-terminal residue" evidence="2">
    <location>
        <position position="147"/>
    </location>
</feature>
<sequence>MSQEGIDLKRIRGSAADNVRRLSFSSDSPAGAKRPKESVQMSKQGAGQGENTGSHKQPDLRLNSKQTSEKSEEQRKEATVSTPTKRKIAEGVMLRKQNMSMTPTASPARPLRALPARVLASADDFESDRQQEYRRRVLDVLGSEDGE</sequence>
<dbReference type="EMBL" id="RQTK01000284">
    <property type="protein sequence ID" value="RUS82482.1"/>
    <property type="molecule type" value="Genomic_DNA"/>
</dbReference>
<accession>A0A433TLM6</accession>
<comment type="caution">
    <text evidence="2">The sequence shown here is derived from an EMBL/GenBank/DDBJ whole genome shotgun (WGS) entry which is preliminary data.</text>
</comment>
<dbReference type="AlphaFoldDB" id="A0A433TLM6"/>
<evidence type="ECO:0000313" key="3">
    <source>
        <dbReference type="Proteomes" id="UP000271974"/>
    </source>
</evidence>
<organism evidence="2 3">
    <name type="scientific">Elysia chlorotica</name>
    <name type="common">Eastern emerald elysia</name>
    <name type="synonym">Sea slug</name>
    <dbReference type="NCBI Taxonomy" id="188477"/>
    <lineage>
        <taxon>Eukaryota</taxon>
        <taxon>Metazoa</taxon>
        <taxon>Spiralia</taxon>
        <taxon>Lophotrochozoa</taxon>
        <taxon>Mollusca</taxon>
        <taxon>Gastropoda</taxon>
        <taxon>Heterobranchia</taxon>
        <taxon>Euthyneura</taxon>
        <taxon>Panpulmonata</taxon>
        <taxon>Sacoglossa</taxon>
        <taxon>Placobranchoidea</taxon>
        <taxon>Plakobranchidae</taxon>
        <taxon>Elysia</taxon>
    </lineage>
</organism>
<gene>
    <name evidence="2" type="ORF">EGW08_009745</name>
</gene>
<evidence type="ECO:0000313" key="2">
    <source>
        <dbReference type="EMBL" id="RUS82482.1"/>
    </source>
</evidence>
<protein>
    <submittedName>
        <fullName evidence="2">Uncharacterized protein</fullName>
    </submittedName>
</protein>
<name>A0A433TLM6_ELYCH</name>
<dbReference type="Proteomes" id="UP000271974">
    <property type="component" value="Unassembled WGS sequence"/>
</dbReference>
<evidence type="ECO:0000256" key="1">
    <source>
        <dbReference type="SAM" id="MobiDB-lite"/>
    </source>
</evidence>
<feature type="compositionally biased region" description="Basic and acidic residues" evidence="1">
    <location>
        <begin position="67"/>
        <end position="78"/>
    </location>
</feature>
<proteinExistence type="predicted"/>
<feature type="compositionally biased region" description="Basic and acidic residues" evidence="1">
    <location>
        <begin position="1"/>
        <end position="10"/>
    </location>
</feature>
<feature type="compositionally biased region" description="Polar residues" evidence="1">
    <location>
        <begin position="39"/>
        <end position="55"/>
    </location>
</feature>
<keyword evidence="3" id="KW-1185">Reference proteome</keyword>
<reference evidence="2 3" key="1">
    <citation type="submission" date="2019-01" db="EMBL/GenBank/DDBJ databases">
        <title>A draft genome assembly of the solar-powered sea slug Elysia chlorotica.</title>
        <authorList>
            <person name="Cai H."/>
            <person name="Li Q."/>
            <person name="Fang X."/>
            <person name="Li J."/>
            <person name="Curtis N.E."/>
            <person name="Altenburger A."/>
            <person name="Shibata T."/>
            <person name="Feng M."/>
            <person name="Maeda T."/>
            <person name="Schwartz J.A."/>
            <person name="Shigenobu S."/>
            <person name="Lundholm N."/>
            <person name="Nishiyama T."/>
            <person name="Yang H."/>
            <person name="Hasebe M."/>
            <person name="Li S."/>
            <person name="Pierce S.K."/>
            <person name="Wang J."/>
        </authorList>
    </citation>
    <scope>NUCLEOTIDE SEQUENCE [LARGE SCALE GENOMIC DNA]</scope>
    <source>
        <strain evidence="2">EC2010</strain>
        <tissue evidence="2">Whole organism of an adult</tissue>
    </source>
</reference>